<reference evidence="1" key="2">
    <citation type="submission" date="2025-08" db="UniProtKB">
        <authorList>
            <consortium name="Ensembl"/>
        </authorList>
    </citation>
    <scope>IDENTIFICATION</scope>
</reference>
<dbReference type="AlphaFoldDB" id="A0A8D0CL07"/>
<dbReference type="Proteomes" id="UP000694397">
    <property type="component" value="Chromosome 4"/>
</dbReference>
<evidence type="ECO:0000313" key="2">
    <source>
        <dbReference type="Proteomes" id="UP000694397"/>
    </source>
</evidence>
<dbReference type="Ensembl" id="ENSSFOT00015057278.1">
    <property type="protein sequence ID" value="ENSSFOP00015077577.1"/>
    <property type="gene ID" value="ENSSFOG00015026890.1"/>
</dbReference>
<sequence>MCVPFGLPPSTAVSVSERTISAYLTPSGRECCFRIKFSVG</sequence>
<reference evidence="1 2" key="1">
    <citation type="submission" date="2019-04" db="EMBL/GenBank/DDBJ databases">
        <authorList>
            <consortium name="Wellcome Sanger Institute Data Sharing"/>
        </authorList>
    </citation>
    <scope>NUCLEOTIDE SEQUENCE [LARGE SCALE GENOMIC DNA]</scope>
</reference>
<name>A0A8D0CL07_SCLFO</name>
<organism evidence="1 2">
    <name type="scientific">Scleropages formosus</name>
    <name type="common">Asian bonytongue</name>
    <name type="synonym">Osteoglossum formosum</name>
    <dbReference type="NCBI Taxonomy" id="113540"/>
    <lineage>
        <taxon>Eukaryota</taxon>
        <taxon>Metazoa</taxon>
        <taxon>Chordata</taxon>
        <taxon>Craniata</taxon>
        <taxon>Vertebrata</taxon>
        <taxon>Euteleostomi</taxon>
        <taxon>Actinopterygii</taxon>
        <taxon>Neopterygii</taxon>
        <taxon>Teleostei</taxon>
        <taxon>Osteoglossocephala</taxon>
        <taxon>Osteoglossomorpha</taxon>
        <taxon>Osteoglossiformes</taxon>
        <taxon>Osteoglossidae</taxon>
        <taxon>Scleropages</taxon>
    </lineage>
</organism>
<proteinExistence type="predicted"/>
<evidence type="ECO:0000313" key="1">
    <source>
        <dbReference type="Ensembl" id="ENSSFOP00015077577.1"/>
    </source>
</evidence>
<keyword evidence="2" id="KW-1185">Reference proteome</keyword>
<accession>A0A8D0CL07</accession>
<protein>
    <submittedName>
        <fullName evidence="1">Uncharacterized protein</fullName>
    </submittedName>
</protein>
<reference evidence="1" key="3">
    <citation type="submission" date="2025-09" db="UniProtKB">
        <authorList>
            <consortium name="Ensembl"/>
        </authorList>
    </citation>
    <scope>IDENTIFICATION</scope>
</reference>